<accession>L1JS66</accession>
<reference evidence="3" key="3">
    <citation type="submission" date="2015-06" db="UniProtKB">
        <authorList>
            <consortium name="EnsemblProtists"/>
        </authorList>
    </citation>
    <scope>IDENTIFICATION</scope>
</reference>
<dbReference type="InterPro" id="IPR002048">
    <property type="entry name" value="EF_hand_dom"/>
</dbReference>
<dbReference type="InterPro" id="IPR029044">
    <property type="entry name" value="Nucleotide-diphossugar_trans"/>
</dbReference>
<dbReference type="PANTHER" id="PTHR10859:SF91">
    <property type="entry name" value="DOLICHYL-PHOSPHATE BETA-GLUCOSYLTRANSFERASE"/>
    <property type="match status" value="1"/>
</dbReference>
<dbReference type="HOGENOM" id="CLU_491316_0_0_1"/>
<proteinExistence type="predicted"/>
<keyword evidence="4" id="KW-1185">Reference proteome</keyword>
<dbReference type="PaxDb" id="55529-EKX51154"/>
<dbReference type="KEGG" id="gtt:GUITHDRAFT_103074"/>
<dbReference type="OrthoDB" id="3784at2759"/>
<dbReference type="Proteomes" id="UP000011087">
    <property type="component" value="Unassembled WGS sequence"/>
</dbReference>
<evidence type="ECO:0000313" key="4">
    <source>
        <dbReference type="Proteomes" id="UP000011087"/>
    </source>
</evidence>
<protein>
    <recommendedName>
        <fullName evidence="1">EF-hand domain-containing protein</fullName>
    </recommendedName>
</protein>
<reference evidence="4" key="2">
    <citation type="submission" date="2012-11" db="EMBL/GenBank/DDBJ databases">
        <authorList>
            <person name="Kuo A."/>
            <person name="Curtis B.A."/>
            <person name="Tanifuji G."/>
            <person name="Burki F."/>
            <person name="Gruber A."/>
            <person name="Irimia M."/>
            <person name="Maruyama S."/>
            <person name="Arias M.C."/>
            <person name="Ball S.G."/>
            <person name="Gile G.H."/>
            <person name="Hirakawa Y."/>
            <person name="Hopkins J.F."/>
            <person name="Rensing S.A."/>
            <person name="Schmutz J."/>
            <person name="Symeonidi A."/>
            <person name="Elias M."/>
            <person name="Eveleigh R.J."/>
            <person name="Herman E.K."/>
            <person name="Klute M.J."/>
            <person name="Nakayama T."/>
            <person name="Obornik M."/>
            <person name="Reyes-Prieto A."/>
            <person name="Armbrust E.V."/>
            <person name="Aves S.J."/>
            <person name="Beiko R.G."/>
            <person name="Coutinho P."/>
            <person name="Dacks J.B."/>
            <person name="Durnford D.G."/>
            <person name="Fast N.M."/>
            <person name="Green B.R."/>
            <person name="Grisdale C."/>
            <person name="Hempe F."/>
            <person name="Henrissat B."/>
            <person name="Hoppner M.P."/>
            <person name="Ishida K.-I."/>
            <person name="Kim E."/>
            <person name="Koreny L."/>
            <person name="Kroth P.G."/>
            <person name="Liu Y."/>
            <person name="Malik S.-B."/>
            <person name="Maier U.G."/>
            <person name="McRose D."/>
            <person name="Mock T."/>
            <person name="Neilson J.A."/>
            <person name="Onodera N.T."/>
            <person name="Poole A.M."/>
            <person name="Pritham E.J."/>
            <person name="Richards T.A."/>
            <person name="Rocap G."/>
            <person name="Roy S.W."/>
            <person name="Sarai C."/>
            <person name="Schaack S."/>
            <person name="Shirato S."/>
            <person name="Slamovits C.H."/>
            <person name="Spencer D.F."/>
            <person name="Suzuki S."/>
            <person name="Worden A.Z."/>
            <person name="Zauner S."/>
            <person name="Barry K."/>
            <person name="Bell C."/>
            <person name="Bharti A.K."/>
            <person name="Crow J.A."/>
            <person name="Grimwood J."/>
            <person name="Kramer R."/>
            <person name="Lindquist E."/>
            <person name="Lucas S."/>
            <person name="Salamov A."/>
            <person name="McFadden G.I."/>
            <person name="Lane C.E."/>
            <person name="Keeling P.J."/>
            <person name="Gray M.W."/>
            <person name="Grigoriev I.V."/>
            <person name="Archibald J.M."/>
        </authorList>
    </citation>
    <scope>NUCLEOTIDE SEQUENCE</scope>
    <source>
        <strain evidence="4">CCMP2712</strain>
    </source>
</reference>
<name>L1JS66_GUITC</name>
<gene>
    <name evidence="2" type="ORF">GUITHDRAFT_103074</name>
</gene>
<evidence type="ECO:0000259" key="1">
    <source>
        <dbReference type="PROSITE" id="PS50222"/>
    </source>
</evidence>
<dbReference type="GO" id="GO:0005509">
    <property type="term" value="F:calcium ion binding"/>
    <property type="evidence" value="ECO:0007669"/>
    <property type="project" value="InterPro"/>
</dbReference>
<dbReference type="PROSITE" id="PS50222">
    <property type="entry name" value="EF_HAND_2"/>
    <property type="match status" value="1"/>
</dbReference>
<dbReference type="PROSITE" id="PS00018">
    <property type="entry name" value="EF_HAND_1"/>
    <property type="match status" value="1"/>
</dbReference>
<dbReference type="STRING" id="905079.L1JS66"/>
<dbReference type="EnsemblProtists" id="EKX51154">
    <property type="protein sequence ID" value="EKX51154"/>
    <property type="gene ID" value="GUITHDRAFT_103074"/>
</dbReference>
<dbReference type="RefSeq" id="XP_005838134.1">
    <property type="nucleotide sequence ID" value="XM_005838077.1"/>
</dbReference>
<evidence type="ECO:0000313" key="3">
    <source>
        <dbReference type="EnsemblProtists" id="EKX51154"/>
    </source>
</evidence>
<sequence>MDVDLSTSLENFSSLVECVHNGTSPVAIASRLRRGARVVGRSRLRELTSRSLSIFLNTLFWNFKIRDPQCGCKVFARDFLDKALPLTRSTGWFLDTELLLLARGSDLVVSEIPVRWVDDRDSRVRVMSTIFEMLRGMLGMKLRGWRHRLSGEGSRAKWSLVLLASSMMRGFRSGIRAFLQQVTALPQFLSCLLRRSLKKIGLRLLRLANKLFSTLADFIPIDPKFRISNARLISVGALQVLSPKVPEFVSSHLPAFGVGVERSTRLVLSKLNEDALYGLAAIASGEIIDPLPEDVQDKAYELINRLVEALEGKLLELGNTGWSLDLFVNQEIGKILQDPWNSIPVLQEPGVPETIALIMQARAEVEARKVLEAIGLTDAQSRLFLELNRSLALSKFDVNGDGRISWEDLWTAIYSNRTLDEGSTPSTSLKFLRLVGSSVALSPVLNTLVDYRALSWNSSQANGTFQTSFSSNFTKRLEEELHHTVMAADKLFINAVNNVEASLGRSMRSVYYTTDGKPIAVERDLAKPVFETLFRSIQHVRGAWRSLLDNIGYPK</sequence>
<organism evidence="2">
    <name type="scientific">Guillardia theta (strain CCMP2712)</name>
    <name type="common">Cryptophyte</name>
    <dbReference type="NCBI Taxonomy" id="905079"/>
    <lineage>
        <taxon>Eukaryota</taxon>
        <taxon>Cryptophyceae</taxon>
        <taxon>Pyrenomonadales</taxon>
        <taxon>Geminigeraceae</taxon>
        <taxon>Guillardia</taxon>
    </lineage>
</organism>
<feature type="domain" description="EF-hand" evidence="1">
    <location>
        <begin position="392"/>
        <end position="419"/>
    </location>
</feature>
<dbReference type="SUPFAM" id="SSF53448">
    <property type="entry name" value="Nucleotide-diphospho-sugar transferases"/>
    <property type="match status" value="1"/>
</dbReference>
<dbReference type="AlphaFoldDB" id="L1JS66"/>
<evidence type="ECO:0000313" key="2">
    <source>
        <dbReference type="EMBL" id="EKX51154.1"/>
    </source>
</evidence>
<dbReference type="GeneID" id="17307922"/>
<dbReference type="GO" id="GO:0006487">
    <property type="term" value="P:protein N-linked glycosylation"/>
    <property type="evidence" value="ECO:0007669"/>
    <property type="project" value="TreeGrafter"/>
</dbReference>
<dbReference type="InterPro" id="IPR018247">
    <property type="entry name" value="EF_Hand_1_Ca_BS"/>
</dbReference>
<dbReference type="Gene3D" id="3.90.550.10">
    <property type="entry name" value="Spore Coat Polysaccharide Biosynthesis Protein SpsA, Chain A"/>
    <property type="match status" value="1"/>
</dbReference>
<dbReference type="PANTHER" id="PTHR10859">
    <property type="entry name" value="GLYCOSYL TRANSFERASE"/>
    <property type="match status" value="1"/>
</dbReference>
<dbReference type="EMBL" id="JH992976">
    <property type="protein sequence ID" value="EKX51154.1"/>
    <property type="molecule type" value="Genomic_DNA"/>
</dbReference>
<reference evidence="2 4" key="1">
    <citation type="journal article" date="2012" name="Nature">
        <title>Algal genomes reveal evolutionary mosaicism and the fate of nucleomorphs.</title>
        <authorList>
            <consortium name="DOE Joint Genome Institute"/>
            <person name="Curtis B.A."/>
            <person name="Tanifuji G."/>
            <person name="Burki F."/>
            <person name="Gruber A."/>
            <person name="Irimia M."/>
            <person name="Maruyama S."/>
            <person name="Arias M.C."/>
            <person name="Ball S.G."/>
            <person name="Gile G.H."/>
            <person name="Hirakawa Y."/>
            <person name="Hopkins J.F."/>
            <person name="Kuo A."/>
            <person name="Rensing S.A."/>
            <person name="Schmutz J."/>
            <person name="Symeonidi A."/>
            <person name="Elias M."/>
            <person name="Eveleigh R.J."/>
            <person name="Herman E.K."/>
            <person name="Klute M.J."/>
            <person name="Nakayama T."/>
            <person name="Obornik M."/>
            <person name="Reyes-Prieto A."/>
            <person name="Armbrust E.V."/>
            <person name="Aves S.J."/>
            <person name="Beiko R.G."/>
            <person name="Coutinho P."/>
            <person name="Dacks J.B."/>
            <person name="Durnford D.G."/>
            <person name="Fast N.M."/>
            <person name="Green B.R."/>
            <person name="Grisdale C.J."/>
            <person name="Hempel F."/>
            <person name="Henrissat B."/>
            <person name="Hoppner M.P."/>
            <person name="Ishida K."/>
            <person name="Kim E."/>
            <person name="Koreny L."/>
            <person name="Kroth P.G."/>
            <person name="Liu Y."/>
            <person name="Malik S.B."/>
            <person name="Maier U.G."/>
            <person name="McRose D."/>
            <person name="Mock T."/>
            <person name="Neilson J.A."/>
            <person name="Onodera N.T."/>
            <person name="Poole A.M."/>
            <person name="Pritham E.J."/>
            <person name="Richards T.A."/>
            <person name="Rocap G."/>
            <person name="Roy S.W."/>
            <person name="Sarai C."/>
            <person name="Schaack S."/>
            <person name="Shirato S."/>
            <person name="Slamovits C.H."/>
            <person name="Spencer D.F."/>
            <person name="Suzuki S."/>
            <person name="Worden A.Z."/>
            <person name="Zauner S."/>
            <person name="Barry K."/>
            <person name="Bell C."/>
            <person name="Bharti A.K."/>
            <person name="Crow J.A."/>
            <person name="Grimwood J."/>
            <person name="Kramer R."/>
            <person name="Lindquist E."/>
            <person name="Lucas S."/>
            <person name="Salamov A."/>
            <person name="McFadden G.I."/>
            <person name="Lane C.E."/>
            <person name="Keeling P.J."/>
            <person name="Gray M.W."/>
            <person name="Grigoriev I.V."/>
            <person name="Archibald J.M."/>
        </authorList>
    </citation>
    <scope>NUCLEOTIDE SEQUENCE</scope>
    <source>
        <strain evidence="2 4">CCMP2712</strain>
    </source>
</reference>